<feature type="domain" description="DOMON" evidence="7">
    <location>
        <begin position="38"/>
        <end position="154"/>
    </location>
</feature>
<dbReference type="Gene3D" id="2.60.120.310">
    <property type="entry name" value="Copper type II, ascorbate-dependent monooxygenase, N-terminal domain"/>
    <property type="match status" value="1"/>
</dbReference>
<dbReference type="InterPro" id="IPR036939">
    <property type="entry name" value="Cu2_ascorb_mOase_N_sf"/>
</dbReference>
<dbReference type="CDD" id="cd09631">
    <property type="entry name" value="DOMON_DOH"/>
    <property type="match status" value="1"/>
</dbReference>
<dbReference type="InterPro" id="IPR028460">
    <property type="entry name" value="Tbh/DBH"/>
</dbReference>
<dbReference type="Gene3D" id="2.60.120.230">
    <property type="match status" value="1"/>
</dbReference>
<dbReference type="GO" id="GO:0030667">
    <property type="term" value="C:secretory granule membrane"/>
    <property type="evidence" value="ECO:0007669"/>
    <property type="project" value="TreeGrafter"/>
</dbReference>
<name>A0AAD8D674_ACIOX</name>
<evidence type="ECO:0000256" key="3">
    <source>
        <dbReference type="ARBA" id="ARBA00023008"/>
    </source>
</evidence>
<keyword evidence="6" id="KW-0732">Signal</keyword>
<evidence type="ECO:0000313" key="9">
    <source>
        <dbReference type="Proteomes" id="UP001230051"/>
    </source>
</evidence>
<organism evidence="8 9">
    <name type="scientific">Acipenser oxyrinchus oxyrinchus</name>
    <dbReference type="NCBI Taxonomy" id="40147"/>
    <lineage>
        <taxon>Eukaryota</taxon>
        <taxon>Metazoa</taxon>
        <taxon>Chordata</taxon>
        <taxon>Craniata</taxon>
        <taxon>Vertebrata</taxon>
        <taxon>Euteleostomi</taxon>
        <taxon>Actinopterygii</taxon>
        <taxon>Chondrostei</taxon>
        <taxon>Acipenseriformes</taxon>
        <taxon>Acipenseridae</taxon>
        <taxon>Acipenser</taxon>
    </lineage>
</organism>
<dbReference type="SUPFAM" id="SSF49344">
    <property type="entry name" value="CBD9-like"/>
    <property type="match status" value="1"/>
</dbReference>
<evidence type="ECO:0000256" key="6">
    <source>
        <dbReference type="SAM" id="SignalP"/>
    </source>
</evidence>
<keyword evidence="9" id="KW-1185">Reference proteome</keyword>
<comment type="cofactor">
    <cofactor evidence="1">
        <name>Cu(2+)</name>
        <dbReference type="ChEBI" id="CHEBI:29036"/>
    </cofactor>
</comment>
<dbReference type="PANTHER" id="PTHR10157:SF41">
    <property type="entry name" value="DBH-LIKE MONOOXYGENASE PROTEIN 2 HOMOLOG"/>
    <property type="match status" value="1"/>
</dbReference>
<dbReference type="InterPro" id="IPR005018">
    <property type="entry name" value="DOMON_domain"/>
</dbReference>
<dbReference type="InterPro" id="IPR000945">
    <property type="entry name" value="DBH-like"/>
</dbReference>
<dbReference type="GO" id="GO:0042421">
    <property type="term" value="P:norepinephrine biosynthetic process"/>
    <property type="evidence" value="ECO:0007669"/>
    <property type="project" value="TreeGrafter"/>
</dbReference>
<evidence type="ECO:0000256" key="1">
    <source>
        <dbReference type="ARBA" id="ARBA00001973"/>
    </source>
</evidence>
<dbReference type="GO" id="GO:0042420">
    <property type="term" value="P:dopamine catabolic process"/>
    <property type="evidence" value="ECO:0007669"/>
    <property type="project" value="TreeGrafter"/>
</dbReference>
<dbReference type="EMBL" id="JAGXEW010000015">
    <property type="protein sequence ID" value="KAK1163330.1"/>
    <property type="molecule type" value="Genomic_DNA"/>
</dbReference>
<proteinExistence type="inferred from homology"/>
<gene>
    <name evidence="8" type="ORF">AOXY_G16787</name>
</gene>
<accession>A0AAD8D674</accession>
<keyword evidence="4" id="KW-1015">Disulfide bond</keyword>
<dbReference type="GO" id="GO:0004500">
    <property type="term" value="F:dopamine beta-monooxygenase activity"/>
    <property type="evidence" value="ECO:0007669"/>
    <property type="project" value="InterPro"/>
</dbReference>
<dbReference type="InterPro" id="IPR045266">
    <property type="entry name" value="DOH_DOMON"/>
</dbReference>
<protein>
    <recommendedName>
        <fullName evidence="7">DOMON domain-containing protein</fullName>
    </recommendedName>
</protein>
<feature type="chain" id="PRO_5042140007" description="DOMON domain-containing protein" evidence="6">
    <location>
        <begin position="23"/>
        <end position="591"/>
    </location>
</feature>
<keyword evidence="3" id="KW-0186">Copper</keyword>
<dbReference type="Pfam" id="PF03351">
    <property type="entry name" value="DOMON"/>
    <property type="match status" value="1"/>
</dbReference>
<dbReference type="GO" id="GO:0005615">
    <property type="term" value="C:extracellular space"/>
    <property type="evidence" value="ECO:0007669"/>
    <property type="project" value="TreeGrafter"/>
</dbReference>
<dbReference type="AlphaFoldDB" id="A0AAD8D674"/>
<dbReference type="Pfam" id="PF03712">
    <property type="entry name" value="Cu2_monoox_C"/>
    <property type="match status" value="1"/>
</dbReference>
<reference evidence="8" key="1">
    <citation type="submission" date="2022-02" db="EMBL/GenBank/DDBJ databases">
        <title>Atlantic sturgeon de novo genome assembly.</title>
        <authorList>
            <person name="Stock M."/>
            <person name="Klopp C."/>
            <person name="Guiguen Y."/>
            <person name="Cabau C."/>
            <person name="Parinello H."/>
            <person name="Santidrian Yebra-Pimentel E."/>
            <person name="Kuhl H."/>
            <person name="Dirks R.P."/>
            <person name="Guessner J."/>
            <person name="Wuertz S."/>
            <person name="Du K."/>
            <person name="Schartl M."/>
        </authorList>
    </citation>
    <scope>NUCLEOTIDE SEQUENCE</scope>
    <source>
        <strain evidence="8">STURGEONOMICS-FGT-2020</strain>
        <tissue evidence="8">Whole blood</tissue>
    </source>
</reference>
<feature type="signal peptide" evidence="6">
    <location>
        <begin position="1"/>
        <end position="22"/>
    </location>
</feature>
<dbReference type="PANTHER" id="PTHR10157">
    <property type="entry name" value="DOPAMINE BETA HYDROXYLASE RELATED"/>
    <property type="match status" value="1"/>
</dbReference>
<dbReference type="PRINTS" id="PR00767">
    <property type="entry name" value="DBMONOXGNASE"/>
</dbReference>
<dbReference type="GO" id="GO:0006589">
    <property type="term" value="P:octopamine biosynthetic process"/>
    <property type="evidence" value="ECO:0007669"/>
    <property type="project" value="TreeGrafter"/>
</dbReference>
<dbReference type="Pfam" id="PF01082">
    <property type="entry name" value="Cu2_monooxygen"/>
    <property type="match status" value="1"/>
</dbReference>
<dbReference type="GO" id="GO:0005507">
    <property type="term" value="F:copper ion binding"/>
    <property type="evidence" value="ECO:0007669"/>
    <property type="project" value="InterPro"/>
</dbReference>
<evidence type="ECO:0000256" key="5">
    <source>
        <dbReference type="ARBA" id="ARBA00023180"/>
    </source>
</evidence>
<dbReference type="Proteomes" id="UP001230051">
    <property type="component" value="Unassembled WGS sequence"/>
</dbReference>
<comment type="similarity">
    <text evidence="2">Belongs to the copper type II ascorbate-dependent monooxygenase family.</text>
</comment>
<dbReference type="SUPFAM" id="SSF49742">
    <property type="entry name" value="PHM/PNGase F"/>
    <property type="match status" value="2"/>
</dbReference>
<dbReference type="InterPro" id="IPR008977">
    <property type="entry name" value="PHM/PNGase_F_dom_sf"/>
</dbReference>
<dbReference type="InterPro" id="IPR024548">
    <property type="entry name" value="Cu2_monoox_C"/>
</dbReference>
<evidence type="ECO:0000313" key="8">
    <source>
        <dbReference type="EMBL" id="KAK1163330.1"/>
    </source>
</evidence>
<dbReference type="PROSITE" id="PS50836">
    <property type="entry name" value="DOMON"/>
    <property type="match status" value="1"/>
</dbReference>
<dbReference type="InterPro" id="IPR000323">
    <property type="entry name" value="Cu2_ascorb_mOase_N"/>
</dbReference>
<sequence>MMFVSGLCSALLLYTGLASVLGQDLGDMPFNESLDLAGTVSLRWGFDSKQETITFQLACKTSGWVGFGLSPSGEMDGSDIVIGGVNPNGTTYFTDRHAVGDQLPLVDGSQDYTLLSLKEDATGTTMKFSRKVQTCDKDDMEISTSAMKLIYAYGADDSIAYHNNARGTKSVNLLQSTQRSTPSQDTVGQLEMMVNSFAVPERETYYHCRIIKSPNFPGKRHVYRIEPKIQSGNVDLVHHMLVYACPASVSVELEGECYSGQSMYVFSSCQQVVIGWAVGGQDIWMPPNAGISIGTSDDPVFYRLEMHYSNSKLSKGRVDSSGLVFHYTSELRANDVGMLEMGLIVDPSYVIPPNAKDFKTYGLCNTSTFSQVLSGDPPVLNVFASLLHTHLAGRGVRVGHYRNGEQIGFLGKNEHYDFNLQETMFLGSLVQVKGGDEILVECTYNTESRKTATQGGLGTTNEMCLAFLLYYPRTKLASCWSLPEPTAMSAALGVKGTSELVALMNSSVWNDTAVGRFERTVRSLPQLMAVSLSNGTRTVGLGFIREFKSSPATACTTLPLRGAGESCAPVTAGLGLCIALLTSLISLTGTL</sequence>
<comment type="caution">
    <text evidence="8">The sequence shown here is derived from an EMBL/GenBank/DDBJ whole genome shotgun (WGS) entry which is preliminary data.</text>
</comment>
<keyword evidence="5" id="KW-0325">Glycoprotein</keyword>
<dbReference type="SMART" id="SM00664">
    <property type="entry name" value="DoH"/>
    <property type="match status" value="1"/>
</dbReference>
<evidence type="ECO:0000256" key="2">
    <source>
        <dbReference type="ARBA" id="ARBA00010676"/>
    </source>
</evidence>
<evidence type="ECO:0000256" key="4">
    <source>
        <dbReference type="ARBA" id="ARBA00023157"/>
    </source>
</evidence>
<evidence type="ECO:0000259" key="7">
    <source>
        <dbReference type="PROSITE" id="PS50836"/>
    </source>
</evidence>
<dbReference type="FunFam" id="2.60.120.230:FF:000001">
    <property type="entry name" value="Monooxygenase, DBH-like 1"/>
    <property type="match status" value="1"/>
</dbReference>
<dbReference type="InterPro" id="IPR014784">
    <property type="entry name" value="Cu2_ascorb_mOase-like_C"/>
</dbReference>